<evidence type="ECO:0000256" key="7">
    <source>
        <dbReference type="RuleBase" id="RU000461"/>
    </source>
</evidence>
<sequence length="427" mass="46283">MTSVQSSASDQLPAALGGFDLTDQAQFAVGFPHEVFARLREEAPVLWHPPGKTVDGEGFWVLSRYADLVEASDDPVFSAQGGGGRAGGGTHIDDLKAGVHAGVLINMVDDPRHELIKNLVSPSVTRQVVESRTPELRSLASDLVDRAVANGGCDFQPDVSAPYAIQTIALLLGAPREDWPQLLGWGQAVAGFDDRSSGKVNDQATATAYAIYEYSKKLIAHKRASPPSNDLMSVMSLQDIPADQGENPLSEYEREAFFCLLLLAGSEPPRNAMAAGVLALAQHPEQWQALRADRSLLPGAIEELLRWSSPTPYNRRTATRDVTFRDAQIKAGDKVTFWWASANRDASVFGNPGTFDIRRSPNPHLAFGHGTHSCLGEQLARIEVGLLLEELLDKVAEIRVTGDVRWAPSNKHTVTLRMPVELVPASA</sequence>
<evidence type="ECO:0000256" key="4">
    <source>
        <dbReference type="ARBA" id="ARBA00023002"/>
    </source>
</evidence>
<dbReference type="InterPro" id="IPR002397">
    <property type="entry name" value="Cyt_P450_B"/>
</dbReference>
<dbReference type="GO" id="GO:0020037">
    <property type="term" value="F:heme binding"/>
    <property type="evidence" value="ECO:0007669"/>
    <property type="project" value="InterPro"/>
</dbReference>
<evidence type="ECO:0000256" key="3">
    <source>
        <dbReference type="ARBA" id="ARBA00022723"/>
    </source>
</evidence>
<name>A0A5B2X270_9PSEU</name>
<evidence type="ECO:0000256" key="2">
    <source>
        <dbReference type="ARBA" id="ARBA00022617"/>
    </source>
</evidence>
<comment type="caution">
    <text evidence="8">The sequence shown here is derived from an EMBL/GenBank/DDBJ whole genome shotgun (WGS) entry which is preliminary data.</text>
</comment>
<dbReference type="OrthoDB" id="5241086at2"/>
<keyword evidence="4 7" id="KW-0560">Oxidoreductase</keyword>
<accession>A0A5B2X270</accession>
<keyword evidence="5 7" id="KW-0408">Iron</keyword>
<comment type="similarity">
    <text evidence="1 7">Belongs to the cytochrome P450 family.</text>
</comment>
<dbReference type="FunFam" id="1.10.630.10:FF:000018">
    <property type="entry name" value="Cytochrome P450 monooxygenase"/>
    <property type="match status" value="1"/>
</dbReference>
<dbReference type="Gene3D" id="1.10.630.10">
    <property type="entry name" value="Cytochrome P450"/>
    <property type="match status" value="1"/>
</dbReference>
<proteinExistence type="inferred from homology"/>
<keyword evidence="9" id="KW-1185">Reference proteome</keyword>
<dbReference type="PANTHER" id="PTHR46696:SF4">
    <property type="entry name" value="BIOTIN BIOSYNTHESIS CYTOCHROME P450"/>
    <property type="match status" value="1"/>
</dbReference>
<dbReference type="InterPro" id="IPR036396">
    <property type="entry name" value="Cyt_P450_sf"/>
</dbReference>
<protein>
    <submittedName>
        <fullName evidence="8">Cytochrome P450</fullName>
    </submittedName>
</protein>
<evidence type="ECO:0000256" key="6">
    <source>
        <dbReference type="ARBA" id="ARBA00023033"/>
    </source>
</evidence>
<keyword evidence="3 7" id="KW-0479">Metal-binding</keyword>
<evidence type="ECO:0000256" key="1">
    <source>
        <dbReference type="ARBA" id="ARBA00010617"/>
    </source>
</evidence>
<dbReference type="GO" id="GO:0006707">
    <property type="term" value="P:cholesterol catabolic process"/>
    <property type="evidence" value="ECO:0007669"/>
    <property type="project" value="TreeGrafter"/>
</dbReference>
<dbReference type="PROSITE" id="PS00086">
    <property type="entry name" value="CYTOCHROME_P450"/>
    <property type="match status" value="1"/>
</dbReference>
<organism evidence="8 9">
    <name type="scientific">Solihabitans fulvus</name>
    <dbReference type="NCBI Taxonomy" id="1892852"/>
    <lineage>
        <taxon>Bacteria</taxon>
        <taxon>Bacillati</taxon>
        <taxon>Actinomycetota</taxon>
        <taxon>Actinomycetes</taxon>
        <taxon>Pseudonocardiales</taxon>
        <taxon>Pseudonocardiaceae</taxon>
        <taxon>Solihabitans</taxon>
    </lineage>
</organism>
<evidence type="ECO:0000313" key="9">
    <source>
        <dbReference type="Proteomes" id="UP000323454"/>
    </source>
</evidence>
<dbReference type="Pfam" id="PF00067">
    <property type="entry name" value="p450"/>
    <property type="match status" value="1"/>
</dbReference>
<dbReference type="RefSeq" id="WP_149852273.1">
    <property type="nucleotide sequence ID" value="NZ_VUOB01000046.1"/>
</dbReference>
<reference evidence="8 9" key="1">
    <citation type="submission" date="2019-09" db="EMBL/GenBank/DDBJ databases">
        <title>Goodfellowia gen. nov., a new genus of the Pseudonocardineae related to Actinoalloteichus, containing Goodfellowia coeruleoviolacea gen. nov., comb. nov. gen. nov., comb. nov.</title>
        <authorList>
            <person name="Labeda D."/>
        </authorList>
    </citation>
    <scope>NUCLEOTIDE SEQUENCE [LARGE SCALE GENOMIC DNA]</scope>
    <source>
        <strain evidence="8 9">AN110305</strain>
    </source>
</reference>
<dbReference type="SUPFAM" id="SSF48264">
    <property type="entry name" value="Cytochrome P450"/>
    <property type="match status" value="1"/>
</dbReference>
<reference evidence="8 9" key="2">
    <citation type="submission" date="2019-09" db="EMBL/GenBank/DDBJ databases">
        <authorList>
            <person name="Jin C."/>
        </authorList>
    </citation>
    <scope>NUCLEOTIDE SEQUENCE [LARGE SCALE GENOMIC DNA]</scope>
    <source>
        <strain evidence="8 9">AN110305</strain>
    </source>
</reference>
<dbReference type="PANTHER" id="PTHR46696">
    <property type="entry name" value="P450, PUTATIVE (EUROFUNG)-RELATED"/>
    <property type="match status" value="1"/>
</dbReference>
<dbReference type="CDD" id="cd11033">
    <property type="entry name" value="CYP142-like"/>
    <property type="match status" value="1"/>
</dbReference>
<evidence type="ECO:0000313" key="8">
    <source>
        <dbReference type="EMBL" id="KAA2257255.1"/>
    </source>
</evidence>
<keyword evidence="2 7" id="KW-0349">Heme</keyword>
<dbReference type="GO" id="GO:0005506">
    <property type="term" value="F:iron ion binding"/>
    <property type="evidence" value="ECO:0007669"/>
    <property type="project" value="InterPro"/>
</dbReference>
<gene>
    <name evidence="8" type="ORF">F0L68_25185</name>
</gene>
<evidence type="ECO:0000256" key="5">
    <source>
        <dbReference type="ARBA" id="ARBA00023004"/>
    </source>
</evidence>
<dbReference type="InterPro" id="IPR017972">
    <property type="entry name" value="Cyt_P450_CS"/>
</dbReference>
<keyword evidence="6 7" id="KW-0503">Monooxygenase</keyword>
<dbReference type="InterPro" id="IPR001128">
    <property type="entry name" value="Cyt_P450"/>
</dbReference>
<dbReference type="AlphaFoldDB" id="A0A5B2X270"/>
<dbReference type="PRINTS" id="PR00359">
    <property type="entry name" value="BP450"/>
</dbReference>
<dbReference type="GO" id="GO:0036199">
    <property type="term" value="F:cholest-4-en-3-one 26-monooxygenase activity"/>
    <property type="evidence" value="ECO:0007669"/>
    <property type="project" value="TreeGrafter"/>
</dbReference>
<dbReference type="Proteomes" id="UP000323454">
    <property type="component" value="Unassembled WGS sequence"/>
</dbReference>
<dbReference type="GO" id="GO:0008395">
    <property type="term" value="F:steroid hydroxylase activity"/>
    <property type="evidence" value="ECO:0007669"/>
    <property type="project" value="TreeGrafter"/>
</dbReference>
<dbReference type="EMBL" id="VUOB01000046">
    <property type="protein sequence ID" value="KAA2257255.1"/>
    <property type="molecule type" value="Genomic_DNA"/>
</dbReference>